<dbReference type="EMBL" id="KC118541">
    <property type="protein sequence ID" value="AIT75778.1"/>
    <property type="molecule type" value="Genomic_DNA"/>
</dbReference>
<keyword evidence="2" id="KW-1003">Cell membrane</keyword>
<dbReference type="PATRIC" id="fig|470.1289.peg.89"/>
<feature type="transmembrane region" description="Helical" evidence="6">
    <location>
        <begin position="242"/>
        <end position="260"/>
    </location>
</feature>
<accession>A0A081HB21</accession>
<evidence type="ECO:0000256" key="3">
    <source>
        <dbReference type="ARBA" id="ARBA00022692"/>
    </source>
</evidence>
<feature type="transmembrane region" description="Helical" evidence="6">
    <location>
        <begin position="366"/>
        <end position="384"/>
    </location>
</feature>
<feature type="transmembrane region" description="Helical" evidence="6">
    <location>
        <begin position="334"/>
        <end position="354"/>
    </location>
</feature>
<dbReference type="InterPro" id="IPR002797">
    <property type="entry name" value="Polysacc_synth"/>
</dbReference>
<dbReference type="EMBL" id="ABFEVW030000009">
    <property type="protein sequence ID" value="EMN1071349.1"/>
    <property type="molecule type" value="Genomic_DNA"/>
</dbReference>
<dbReference type="EMBL" id="ABFEVW020000009">
    <property type="protein sequence ID" value="EKU3568252.1"/>
    <property type="molecule type" value="Genomic_DNA"/>
</dbReference>
<sequence>MRKKINKFLAVPGRQKIIENFLSLGLVKMTTMILPLLIIPHLMKAIGLELIGLLAIATAISAYLNTLIDYGFAYTGTREVSLNKFDNKKNTILLIEITTCKIYLSISGAILIILLSFFIPFVRNNILIISLSSLNVVILSLCPSWFFQGLEDMKKIAIGEVFGKIISFFLILFLVNNKEQVYLVPVFYIVGQLFSFFLYFIFISKYLDYECIQIVSFKKVFLKLKKDWSMFVNILFPNFYNIYSYIILGFFGTLAHVAIYDISRKIMNISEQALGIISKVYFPILSRDISKFKEFLKVIVVSSLVLFFFQCLLTFFGLTYIFHENLDLARNLMYIQTVAPIIYGLMIAYGINLLGALGEDKALRNITIITSLIGFIMVTLLTYIYMAVGALLGVMFTWLVRFVLCYLNSKKIEMVRV</sequence>
<dbReference type="PANTHER" id="PTHR30250">
    <property type="entry name" value="PST FAMILY PREDICTED COLANIC ACID TRANSPORTER"/>
    <property type="match status" value="1"/>
</dbReference>
<gene>
    <name evidence="7" type="primary">wzx</name>
    <name evidence="8" type="ORF">MKP18_001638</name>
</gene>
<keyword evidence="4 6" id="KW-1133">Transmembrane helix</keyword>
<evidence type="ECO:0000313" key="7">
    <source>
        <dbReference type="EMBL" id="AIT75778.1"/>
    </source>
</evidence>
<keyword evidence="5 6" id="KW-0472">Membrane</keyword>
<feature type="transmembrane region" description="Helical" evidence="6">
    <location>
        <begin position="93"/>
        <end position="119"/>
    </location>
</feature>
<evidence type="ECO:0000256" key="1">
    <source>
        <dbReference type="ARBA" id="ARBA00004651"/>
    </source>
</evidence>
<feature type="transmembrane region" description="Helical" evidence="6">
    <location>
        <begin position="181"/>
        <end position="201"/>
    </location>
</feature>
<feature type="transmembrane region" description="Helical" evidence="6">
    <location>
        <begin position="295"/>
        <end position="322"/>
    </location>
</feature>
<name>A0A081HB21_ACIBA</name>
<feature type="transmembrane region" description="Helical" evidence="6">
    <location>
        <begin position="51"/>
        <end position="72"/>
    </location>
</feature>
<dbReference type="GO" id="GO:0005886">
    <property type="term" value="C:plasma membrane"/>
    <property type="evidence" value="ECO:0007669"/>
    <property type="project" value="UniProtKB-SubCell"/>
</dbReference>
<keyword evidence="3 6" id="KW-0812">Transmembrane</keyword>
<proteinExistence type="predicted"/>
<comment type="subcellular location">
    <subcellularLocation>
        <location evidence="1">Cell membrane</location>
        <topology evidence="1">Multi-pass membrane protein</topology>
    </subcellularLocation>
</comment>
<reference evidence="8" key="2">
    <citation type="submission" date="2023-06" db="EMBL/GenBank/DDBJ databases">
        <authorList>
            <consortium name="Clinical and Environmental Microbiology Branch: Whole genome sequencing antimicrobial resistance pathogens in the healthcare setting"/>
        </authorList>
    </citation>
    <scope>NUCLEOTIDE SEQUENCE</scope>
    <source>
        <strain evidence="8">2021GN-00227</strain>
    </source>
</reference>
<dbReference type="Pfam" id="PF01943">
    <property type="entry name" value="Polysacc_synt"/>
    <property type="match status" value="1"/>
</dbReference>
<dbReference type="PANTHER" id="PTHR30250:SF11">
    <property type="entry name" value="O-ANTIGEN TRANSPORTER-RELATED"/>
    <property type="match status" value="1"/>
</dbReference>
<dbReference type="AlphaFoldDB" id="A0A081HB21"/>
<reference evidence="7" key="1">
    <citation type="submission" date="2014-10" db="EMBL/GenBank/DDBJ databases">
        <authorList>
            <person name="Kenyon J.J."/>
            <person name="Hamidian M."/>
            <person name="Holt K.E."/>
            <person name="Pickard D."/>
            <person name="Dougan G."/>
            <person name="Hall R.M."/>
        </authorList>
    </citation>
    <scope>NUCLEOTIDE SEQUENCE</scope>
    <source>
        <strain evidence="7">G7</strain>
    </source>
</reference>
<evidence type="ECO:0000256" key="4">
    <source>
        <dbReference type="ARBA" id="ARBA00022989"/>
    </source>
</evidence>
<feature type="transmembrane region" description="Helical" evidence="6">
    <location>
        <begin position="21"/>
        <end position="39"/>
    </location>
</feature>
<feature type="transmembrane region" description="Helical" evidence="6">
    <location>
        <begin position="390"/>
        <end position="407"/>
    </location>
</feature>
<evidence type="ECO:0000256" key="5">
    <source>
        <dbReference type="ARBA" id="ARBA00023136"/>
    </source>
</evidence>
<feature type="transmembrane region" description="Helical" evidence="6">
    <location>
        <begin position="156"/>
        <end position="175"/>
    </location>
</feature>
<protein>
    <submittedName>
        <fullName evidence="8">Oligosaccharide flippase family protein</fullName>
    </submittedName>
    <submittedName>
        <fullName evidence="7">Wzx</fullName>
    </submittedName>
</protein>
<organism evidence="7">
    <name type="scientific">Acinetobacter baumannii</name>
    <dbReference type="NCBI Taxonomy" id="470"/>
    <lineage>
        <taxon>Bacteria</taxon>
        <taxon>Pseudomonadati</taxon>
        <taxon>Pseudomonadota</taxon>
        <taxon>Gammaproteobacteria</taxon>
        <taxon>Moraxellales</taxon>
        <taxon>Moraxellaceae</taxon>
        <taxon>Acinetobacter</taxon>
        <taxon>Acinetobacter calcoaceticus/baumannii complex</taxon>
    </lineage>
</organism>
<evidence type="ECO:0000256" key="6">
    <source>
        <dbReference type="SAM" id="Phobius"/>
    </source>
</evidence>
<dbReference type="InterPro" id="IPR050833">
    <property type="entry name" value="Poly_Biosynth_Transport"/>
</dbReference>
<evidence type="ECO:0000256" key="2">
    <source>
        <dbReference type="ARBA" id="ARBA00022475"/>
    </source>
</evidence>
<evidence type="ECO:0000313" key="8">
    <source>
        <dbReference type="EMBL" id="EKU3568252.1"/>
    </source>
</evidence>
<dbReference type="RefSeq" id="WP_001227592.1">
    <property type="nucleotide sequence ID" value="NZ_AP031588.1"/>
</dbReference>